<comment type="similarity">
    <text evidence="1 4">Belongs to the enoyl-CoA hydratase/isomerase family.</text>
</comment>
<keyword evidence="3" id="KW-0456">Lyase</keyword>
<dbReference type="GO" id="GO:0016829">
    <property type="term" value="F:lyase activity"/>
    <property type="evidence" value="ECO:0007669"/>
    <property type="project" value="UniProtKB-KW"/>
</dbReference>
<dbReference type="CDD" id="cd06558">
    <property type="entry name" value="crotonase-like"/>
    <property type="match status" value="1"/>
</dbReference>
<accession>A0AAF0BXN9</accession>
<dbReference type="KEGG" id="ima:PO878_09530"/>
<evidence type="ECO:0000313" key="6">
    <source>
        <dbReference type="Proteomes" id="UP001216390"/>
    </source>
</evidence>
<protein>
    <submittedName>
        <fullName evidence="5">Enoyl-CoA hydratase/isomerase family protein</fullName>
    </submittedName>
</protein>
<dbReference type="Gene3D" id="3.90.226.10">
    <property type="entry name" value="2-enoyl-CoA Hydratase, Chain A, domain 1"/>
    <property type="match status" value="1"/>
</dbReference>
<sequence>MAPPELPGVRVEARRRVGRLTLCRPERRNALGYPQLQALVDAAAWFDAQPDVGVVVVAGEGPSFCGGFDVRDPGPPPPGGAEVALDLGRVAMNAVGSMRAVTVARVHGTVKGGGTVLALTCDLAVAALDTRLSLPESHMGMPIPWATLPRLVRLLGPMRAKELVLLAVELGGFEAAEAGLVTRVVPPAYLDSAVASVVDSLLASPNLVLHEVAAEIERLAEGMAPTTDGAGDVDRMKRAHRDPGCQRAGEAYLAAWEARRSGSG</sequence>
<evidence type="ECO:0000313" key="5">
    <source>
        <dbReference type="EMBL" id="WCO68964.1"/>
    </source>
</evidence>
<organism evidence="5 6">
    <name type="scientific">Iamia majanohamensis</name>
    <dbReference type="NCBI Taxonomy" id="467976"/>
    <lineage>
        <taxon>Bacteria</taxon>
        <taxon>Bacillati</taxon>
        <taxon>Actinomycetota</taxon>
        <taxon>Acidimicrobiia</taxon>
        <taxon>Acidimicrobiales</taxon>
        <taxon>Iamiaceae</taxon>
        <taxon>Iamia</taxon>
    </lineage>
</organism>
<dbReference type="InterPro" id="IPR001753">
    <property type="entry name" value="Enoyl-CoA_hydra/iso"/>
</dbReference>
<proteinExistence type="inferred from homology"/>
<dbReference type="AlphaFoldDB" id="A0AAF0BXN9"/>
<dbReference type="PANTHER" id="PTHR11941">
    <property type="entry name" value="ENOYL-COA HYDRATASE-RELATED"/>
    <property type="match status" value="1"/>
</dbReference>
<dbReference type="EMBL" id="CP116942">
    <property type="protein sequence ID" value="WCO68964.1"/>
    <property type="molecule type" value="Genomic_DNA"/>
</dbReference>
<dbReference type="RefSeq" id="WP_272738478.1">
    <property type="nucleotide sequence ID" value="NZ_CP116942.1"/>
</dbReference>
<dbReference type="GO" id="GO:0006635">
    <property type="term" value="P:fatty acid beta-oxidation"/>
    <property type="evidence" value="ECO:0007669"/>
    <property type="project" value="TreeGrafter"/>
</dbReference>
<dbReference type="InterPro" id="IPR018376">
    <property type="entry name" value="Enoyl-CoA_hyd/isom_CS"/>
</dbReference>
<evidence type="ECO:0000256" key="1">
    <source>
        <dbReference type="ARBA" id="ARBA00005254"/>
    </source>
</evidence>
<name>A0AAF0BXN9_9ACTN</name>
<keyword evidence="2" id="KW-0443">Lipid metabolism</keyword>
<evidence type="ECO:0000256" key="2">
    <source>
        <dbReference type="ARBA" id="ARBA00023098"/>
    </source>
</evidence>
<dbReference type="InterPro" id="IPR029045">
    <property type="entry name" value="ClpP/crotonase-like_dom_sf"/>
</dbReference>
<dbReference type="SUPFAM" id="SSF52096">
    <property type="entry name" value="ClpP/crotonase"/>
    <property type="match status" value="1"/>
</dbReference>
<dbReference type="PROSITE" id="PS00166">
    <property type="entry name" value="ENOYL_COA_HYDRATASE"/>
    <property type="match status" value="1"/>
</dbReference>
<dbReference type="Pfam" id="PF00378">
    <property type="entry name" value="ECH_1"/>
    <property type="match status" value="1"/>
</dbReference>
<keyword evidence="6" id="KW-1185">Reference proteome</keyword>
<reference evidence="5" key="1">
    <citation type="submission" date="2023-01" db="EMBL/GenBank/DDBJ databases">
        <title>The diversity of Class Acidimicrobiia in South China Sea sediment environments and the proposal of Iamia marina sp. nov., a novel species of the genus Iamia.</title>
        <authorList>
            <person name="He Y."/>
            <person name="Tian X."/>
        </authorList>
    </citation>
    <scope>NUCLEOTIDE SEQUENCE</scope>
    <source>
        <strain evidence="5">DSM 19957</strain>
    </source>
</reference>
<evidence type="ECO:0000256" key="3">
    <source>
        <dbReference type="ARBA" id="ARBA00023239"/>
    </source>
</evidence>
<gene>
    <name evidence="5" type="ORF">PO878_09530</name>
</gene>
<dbReference type="PANTHER" id="PTHR11941:SF169">
    <property type="entry name" value="(7AS)-7A-METHYL-1,5-DIOXO-2,3,5,6,7,7A-HEXAHYDRO-1H-INDENE-CARBOXYL-COA HYDROLASE"/>
    <property type="match status" value="1"/>
</dbReference>
<dbReference type="Proteomes" id="UP001216390">
    <property type="component" value="Chromosome"/>
</dbReference>
<evidence type="ECO:0000256" key="4">
    <source>
        <dbReference type="RuleBase" id="RU003707"/>
    </source>
</evidence>